<dbReference type="InterPro" id="IPR013099">
    <property type="entry name" value="K_chnl_dom"/>
</dbReference>
<feature type="domain" description="Potassium channel" evidence="11">
    <location>
        <begin position="136"/>
        <end position="194"/>
    </location>
</feature>
<sequence>MAPPTVFNRFPSRVRRWGKLPTRFWTGLKNVGQKIYKIVSSHAGLVIILLVYSFLGAAIFHAIEGAEEDRKELEGKTDGPSVEEIKSTFTKKIWNKTTFDVHNATSWSRMMQVELNALQSDLYAAFERGVKTNSSQKTWNYWNALLYCGTLYTTIGYGHIVPSTSFGQVMTIVYSAIGIPLCLITLADLGKLLTRGVKILFAYIRRFYYTGRCRKMRRATGKQLRSYGGKFRKQTRRFSFPLNRLRKENGLADSSQSVPARVTHSPKDLGLDNQGMSHSDVEMGRIKAAPSGCTLTDVEDNEETESEVDKKNTPYEIDENFNIPIVFALLLVIVYILVGAIIYIQWEEWSYLEAFYFIFISISTIGLGDVTPQHPLYFLISSIYIFLGLSLVSMTINVGMEFMQARIEKTMERAKAEMGQMAGKAKTQMGAVAGKAKHGIHGMAGKTVTAAKSGMGAMAGQIDKTFDKAKKTVRDHGSKLSTKKDKSATDSENGSVRGSEKHLASDMENEKVTKKDANTPTKTKDEVKTSPSRFSARSPVKDSKDTVTPFKAKEEKDETSAKLSDTQSSADSKSPTKAVLSPEPLETSKPKAPEHEEKTHGSKPSLFASAKLPWKKHTTSAPVDAKTEKSSSTPYPTKISPEPKKASLDDL</sequence>
<evidence type="ECO:0000259" key="11">
    <source>
        <dbReference type="Pfam" id="PF07885"/>
    </source>
</evidence>
<evidence type="ECO:0000256" key="9">
    <source>
        <dbReference type="SAM" id="MobiDB-lite"/>
    </source>
</evidence>
<dbReference type="Pfam" id="PF07885">
    <property type="entry name" value="Ion_trans_2"/>
    <property type="match status" value="2"/>
</dbReference>
<keyword evidence="2 8" id="KW-0813">Transport</keyword>
<dbReference type="SUPFAM" id="SSF81324">
    <property type="entry name" value="Voltage-gated potassium channels"/>
    <property type="match status" value="2"/>
</dbReference>
<protein>
    <submittedName>
        <fullName evidence="13">Uncharacterized protein LOC106159768</fullName>
    </submittedName>
</protein>
<feature type="transmembrane region" description="Helical" evidence="10">
    <location>
        <begin position="166"/>
        <end position="189"/>
    </location>
</feature>
<organism evidence="12 13">
    <name type="scientific">Lingula anatina</name>
    <name type="common">Brachiopod</name>
    <name type="synonym">Lingula unguis</name>
    <dbReference type="NCBI Taxonomy" id="7574"/>
    <lineage>
        <taxon>Eukaryota</taxon>
        <taxon>Metazoa</taxon>
        <taxon>Spiralia</taxon>
        <taxon>Lophotrochozoa</taxon>
        <taxon>Brachiopoda</taxon>
        <taxon>Linguliformea</taxon>
        <taxon>Lingulata</taxon>
        <taxon>Lingulida</taxon>
        <taxon>Linguloidea</taxon>
        <taxon>Lingulidae</taxon>
        <taxon>Lingula</taxon>
    </lineage>
</organism>
<dbReference type="PRINTS" id="PR01333">
    <property type="entry name" value="2POREKCHANEL"/>
</dbReference>
<dbReference type="PANTHER" id="PTHR11003:SF335">
    <property type="entry name" value="POTASSIUM CHANNEL DOMAIN-CONTAINING PROTEIN"/>
    <property type="match status" value="1"/>
</dbReference>
<feature type="compositionally biased region" description="Basic and acidic residues" evidence="9">
    <location>
        <begin position="586"/>
        <end position="600"/>
    </location>
</feature>
<feature type="transmembrane region" description="Helical" evidence="10">
    <location>
        <begin position="375"/>
        <end position="396"/>
    </location>
</feature>
<dbReference type="PANTHER" id="PTHR11003">
    <property type="entry name" value="POTASSIUM CHANNEL, SUBFAMILY K"/>
    <property type="match status" value="1"/>
</dbReference>
<evidence type="ECO:0000313" key="12">
    <source>
        <dbReference type="Proteomes" id="UP000085678"/>
    </source>
</evidence>
<reference evidence="13" key="1">
    <citation type="submission" date="2025-08" db="UniProtKB">
        <authorList>
            <consortium name="RefSeq"/>
        </authorList>
    </citation>
    <scope>IDENTIFICATION</scope>
    <source>
        <tissue evidence="13">Gonads</tissue>
    </source>
</reference>
<evidence type="ECO:0000256" key="3">
    <source>
        <dbReference type="ARBA" id="ARBA00022692"/>
    </source>
</evidence>
<feature type="domain" description="Potassium channel" evidence="11">
    <location>
        <begin position="331"/>
        <end position="404"/>
    </location>
</feature>
<keyword evidence="6 10" id="KW-0472">Membrane</keyword>
<feature type="compositionally biased region" description="Basic and acidic residues" evidence="9">
    <location>
        <begin position="539"/>
        <end position="560"/>
    </location>
</feature>
<keyword evidence="12" id="KW-1185">Reference proteome</keyword>
<evidence type="ECO:0000256" key="1">
    <source>
        <dbReference type="ARBA" id="ARBA00004141"/>
    </source>
</evidence>
<evidence type="ECO:0000256" key="5">
    <source>
        <dbReference type="ARBA" id="ARBA00023065"/>
    </source>
</evidence>
<evidence type="ECO:0000313" key="13">
    <source>
        <dbReference type="RefSeq" id="XP_013392005.1"/>
    </source>
</evidence>
<dbReference type="GeneID" id="106159768"/>
<dbReference type="Gene3D" id="1.10.287.70">
    <property type="match status" value="1"/>
</dbReference>
<dbReference type="OMA" id="INVGMEF"/>
<keyword evidence="4 10" id="KW-1133">Transmembrane helix</keyword>
<feature type="compositionally biased region" description="Basic and acidic residues" evidence="9">
    <location>
        <begin position="498"/>
        <end position="528"/>
    </location>
</feature>
<feature type="compositionally biased region" description="Polar residues" evidence="9">
    <location>
        <begin position="561"/>
        <end position="575"/>
    </location>
</feature>
<comment type="similarity">
    <text evidence="8">Belongs to the two pore domain potassium channel (TC 1.A.1.8) family.</text>
</comment>
<evidence type="ECO:0000256" key="6">
    <source>
        <dbReference type="ARBA" id="ARBA00023136"/>
    </source>
</evidence>
<feature type="transmembrane region" description="Helical" evidence="10">
    <location>
        <begin position="43"/>
        <end position="63"/>
    </location>
</feature>
<dbReference type="InterPro" id="IPR003280">
    <property type="entry name" value="2pore_dom_K_chnl"/>
</dbReference>
<feature type="transmembrane region" description="Helical" evidence="10">
    <location>
        <begin position="321"/>
        <end position="343"/>
    </location>
</feature>
<evidence type="ECO:0000256" key="2">
    <source>
        <dbReference type="ARBA" id="ARBA00022448"/>
    </source>
</evidence>
<keyword evidence="3 8" id="KW-0812">Transmembrane</keyword>
<proteinExistence type="inferred from homology"/>
<feature type="transmembrane region" description="Helical" evidence="10">
    <location>
        <begin position="349"/>
        <end position="368"/>
    </location>
</feature>
<evidence type="ECO:0000256" key="4">
    <source>
        <dbReference type="ARBA" id="ARBA00022989"/>
    </source>
</evidence>
<name>A0A1S3I166_LINAN</name>
<dbReference type="RefSeq" id="XP_013392005.1">
    <property type="nucleotide sequence ID" value="XM_013536551.1"/>
</dbReference>
<comment type="subcellular location">
    <subcellularLocation>
        <location evidence="1">Membrane</location>
        <topology evidence="1">Multi-pass membrane protein</topology>
    </subcellularLocation>
</comment>
<dbReference type="OrthoDB" id="297496at2759"/>
<dbReference type="GO" id="GO:0030322">
    <property type="term" value="P:stabilization of membrane potential"/>
    <property type="evidence" value="ECO:0007669"/>
    <property type="project" value="TreeGrafter"/>
</dbReference>
<dbReference type="Proteomes" id="UP000085678">
    <property type="component" value="Unplaced"/>
</dbReference>
<feature type="region of interest" description="Disordered" evidence="9">
    <location>
        <begin position="469"/>
        <end position="651"/>
    </location>
</feature>
<gene>
    <name evidence="13" type="primary">LOC106159768</name>
</gene>
<evidence type="ECO:0000256" key="7">
    <source>
        <dbReference type="ARBA" id="ARBA00023303"/>
    </source>
</evidence>
<feature type="transmembrane region" description="Helical" evidence="10">
    <location>
        <begin position="141"/>
        <end position="160"/>
    </location>
</feature>
<evidence type="ECO:0000256" key="10">
    <source>
        <dbReference type="SAM" id="Phobius"/>
    </source>
</evidence>
<dbReference type="GO" id="GO:0005886">
    <property type="term" value="C:plasma membrane"/>
    <property type="evidence" value="ECO:0007669"/>
    <property type="project" value="TreeGrafter"/>
</dbReference>
<evidence type="ECO:0000256" key="8">
    <source>
        <dbReference type="RuleBase" id="RU003857"/>
    </source>
</evidence>
<dbReference type="STRING" id="7574.A0A1S3I166"/>
<accession>A0A1S3I166</accession>
<feature type="compositionally biased region" description="Basic and acidic residues" evidence="9">
    <location>
        <begin position="469"/>
        <end position="489"/>
    </location>
</feature>
<keyword evidence="7 8" id="KW-0407">Ion channel</keyword>
<dbReference type="GO" id="GO:0015271">
    <property type="term" value="F:outward rectifier potassium channel activity"/>
    <property type="evidence" value="ECO:0007669"/>
    <property type="project" value="TreeGrafter"/>
</dbReference>
<dbReference type="InParanoid" id="A0A1S3I166"/>
<dbReference type="GO" id="GO:0022841">
    <property type="term" value="F:potassium ion leak channel activity"/>
    <property type="evidence" value="ECO:0007669"/>
    <property type="project" value="TreeGrafter"/>
</dbReference>
<dbReference type="KEGG" id="lak:106159768"/>
<dbReference type="AlphaFoldDB" id="A0A1S3I166"/>
<keyword evidence="5 8" id="KW-0406">Ion transport</keyword>
<feature type="compositionally biased region" description="Basic and acidic residues" evidence="9">
    <location>
        <begin position="641"/>
        <end position="651"/>
    </location>
</feature>